<proteinExistence type="inferred from homology"/>
<evidence type="ECO:0000256" key="7">
    <source>
        <dbReference type="ARBA" id="ARBA00022676"/>
    </source>
</evidence>
<dbReference type="InterPro" id="IPR026050">
    <property type="entry name" value="C1GALT1/C1GALT1_chp1"/>
</dbReference>
<dbReference type="SUPFAM" id="SSF53448">
    <property type="entry name" value="Nucleotide-diphospho-sugar transferases"/>
    <property type="match status" value="1"/>
</dbReference>
<evidence type="ECO:0000256" key="15">
    <source>
        <dbReference type="ARBA" id="ARBA00023157"/>
    </source>
</evidence>
<keyword evidence="11" id="KW-0547">Nucleotide-binding</keyword>
<dbReference type="InterPro" id="IPR003378">
    <property type="entry name" value="Fringe-like_glycosylTrfase"/>
</dbReference>
<evidence type="ECO:0000256" key="23">
    <source>
        <dbReference type="ARBA" id="ARBA00059245"/>
    </source>
</evidence>
<evidence type="ECO:0000256" key="21">
    <source>
        <dbReference type="ARBA" id="ARBA00043065"/>
    </source>
</evidence>
<comment type="function">
    <text evidence="23">Glycosyltransferase that generates the core 1 O-glycan Gal-beta1-3GalNAc-alpha1-Ser/Thr (T antigen), which is a precursor for many extended O-glycans in glycoproteins.</text>
</comment>
<dbReference type="GO" id="GO:0030145">
    <property type="term" value="F:manganese ion binding"/>
    <property type="evidence" value="ECO:0007669"/>
    <property type="project" value="UniProtKB-ARBA"/>
</dbReference>
<feature type="domain" description="Fringe-like glycosyltransferase" evidence="25">
    <location>
        <begin position="78"/>
        <end position="244"/>
    </location>
</feature>
<evidence type="ECO:0000256" key="1">
    <source>
        <dbReference type="ARBA" id="ARBA00001936"/>
    </source>
</evidence>
<sequence length="330" mass="38147">MSVKTWSLRFLGKTMKHSFPNFLFLGGIAAGFFMLNTSISFLTTNKVNEILSPITPITNVDISVATNLTQRVRLLCWILTAPQFLESRAKHVNAAWAKRCNIVLYMSSENSDFPTVKLNVSEGRDQLYWKTIRAFQYLHQHHLDDADWFLKADDDTFVVPENLRYLLSKYNTEDPVYLGRRFKPFIAQGYMSGGAGYVLSREALRRFVAGHASGLCTHFSEIEDMALGRCMMTMNVSPGDSRDFLKRQTFHAFPPDKHMDKLSPNQWNNYFLYEYYKHVAGPSCCSDFAVSFHYIHPVEMYTLQYFTYHLRPYGYKHRLGAEFAAHNKTV</sequence>
<evidence type="ECO:0000256" key="2">
    <source>
        <dbReference type="ARBA" id="ARBA00004606"/>
    </source>
</evidence>
<dbReference type="PANTHER" id="PTHR23033:SF13">
    <property type="entry name" value="GLYCOPROTEIN-N-ACETYLGALACTOSAMINE 3-BETA-GALACTOSYLTRANSFERASE 1"/>
    <property type="match status" value="1"/>
</dbReference>
<evidence type="ECO:0000256" key="18">
    <source>
        <dbReference type="ARBA" id="ARBA00040898"/>
    </source>
</evidence>
<dbReference type="GO" id="GO:0016020">
    <property type="term" value="C:membrane"/>
    <property type="evidence" value="ECO:0007669"/>
    <property type="project" value="UniProtKB-SubCell"/>
</dbReference>
<keyword evidence="13 24" id="KW-1133">Transmembrane helix</keyword>
<dbReference type="PANTHER" id="PTHR23033">
    <property type="entry name" value="BETA1,3-GALACTOSYLTRANSFERASE"/>
    <property type="match status" value="1"/>
</dbReference>
<dbReference type="Gene3D" id="3.90.550.50">
    <property type="match status" value="1"/>
</dbReference>
<dbReference type="GO" id="GO:0016263">
    <property type="term" value="F:glycoprotein-N-acetylgalactosamine 3-beta-galactosyltransferase activity"/>
    <property type="evidence" value="ECO:0007669"/>
    <property type="project" value="UniProtKB-EC"/>
</dbReference>
<dbReference type="FunFam" id="3.90.550.50:FF:000017">
    <property type="entry name" value="Glycoprotein-N-acetylgalactosamine 3-beta-galactosyltransferase 1"/>
    <property type="match status" value="1"/>
</dbReference>
<evidence type="ECO:0000256" key="13">
    <source>
        <dbReference type="ARBA" id="ARBA00022989"/>
    </source>
</evidence>
<dbReference type="Proteomes" id="UP000752171">
    <property type="component" value="Unassembled WGS sequence"/>
</dbReference>
<keyword evidence="17" id="KW-0464">Manganese</keyword>
<keyword evidence="7" id="KW-0328">Glycosyltransferase</keyword>
<keyword evidence="8" id="KW-0808">Transferase</keyword>
<dbReference type="OrthoDB" id="414175at2759"/>
<evidence type="ECO:0000256" key="17">
    <source>
        <dbReference type="ARBA" id="ARBA00023211"/>
    </source>
</evidence>
<evidence type="ECO:0000256" key="16">
    <source>
        <dbReference type="ARBA" id="ARBA00023180"/>
    </source>
</evidence>
<accession>A0A8T2MDI1</accession>
<organism evidence="26 27">
    <name type="scientific">Astyanax mexicanus</name>
    <name type="common">Blind cave fish</name>
    <name type="synonym">Astyanax fasciatus mexicanus</name>
    <dbReference type="NCBI Taxonomy" id="7994"/>
    <lineage>
        <taxon>Eukaryota</taxon>
        <taxon>Metazoa</taxon>
        <taxon>Chordata</taxon>
        <taxon>Craniata</taxon>
        <taxon>Vertebrata</taxon>
        <taxon>Euteleostomi</taxon>
        <taxon>Actinopterygii</taxon>
        <taxon>Neopterygii</taxon>
        <taxon>Teleostei</taxon>
        <taxon>Ostariophysi</taxon>
        <taxon>Characiformes</taxon>
        <taxon>Characoidei</taxon>
        <taxon>Acestrorhamphidae</taxon>
        <taxon>Acestrorhamphinae</taxon>
        <taxon>Astyanax</taxon>
    </lineage>
</organism>
<evidence type="ECO:0000313" key="26">
    <source>
        <dbReference type="EMBL" id="KAG9279596.1"/>
    </source>
</evidence>
<comment type="pathway">
    <text evidence="3">Protein modification; protein glycosylation.</text>
</comment>
<name>A0A8T2MDI1_ASTMX</name>
<keyword evidence="14 24" id="KW-0472">Membrane</keyword>
<evidence type="ECO:0000256" key="14">
    <source>
        <dbReference type="ARBA" id="ARBA00023136"/>
    </source>
</evidence>
<feature type="transmembrane region" description="Helical" evidence="24">
    <location>
        <begin position="21"/>
        <end position="42"/>
    </location>
</feature>
<comment type="caution">
    <text evidence="26">The sequence shown here is derived from an EMBL/GenBank/DDBJ whole genome shotgun (WGS) entry which is preliminary data.</text>
</comment>
<evidence type="ECO:0000256" key="3">
    <source>
        <dbReference type="ARBA" id="ARBA00004922"/>
    </source>
</evidence>
<evidence type="ECO:0000256" key="19">
    <source>
        <dbReference type="ARBA" id="ARBA00041226"/>
    </source>
</evidence>
<dbReference type="InterPro" id="IPR029044">
    <property type="entry name" value="Nucleotide-diphossugar_trans"/>
</dbReference>
<evidence type="ECO:0000256" key="4">
    <source>
        <dbReference type="ARBA" id="ARBA00006462"/>
    </source>
</evidence>
<keyword evidence="16" id="KW-0325">Glycoprotein</keyword>
<dbReference type="GO" id="GO:0000166">
    <property type="term" value="F:nucleotide binding"/>
    <property type="evidence" value="ECO:0007669"/>
    <property type="project" value="UniProtKB-KW"/>
</dbReference>
<evidence type="ECO:0000256" key="10">
    <source>
        <dbReference type="ARBA" id="ARBA00022723"/>
    </source>
</evidence>
<keyword evidence="10" id="KW-0479">Metal-binding</keyword>
<dbReference type="KEGG" id="amex:103028920"/>
<dbReference type="EMBL" id="JAICCE010000003">
    <property type="protein sequence ID" value="KAG9279596.1"/>
    <property type="molecule type" value="Genomic_DNA"/>
</dbReference>
<evidence type="ECO:0000256" key="24">
    <source>
        <dbReference type="SAM" id="Phobius"/>
    </source>
</evidence>
<keyword evidence="15" id="KW-1015">Disulfide bond</keyword>
<evidence type="ECO:0000256" key="20">
    <source>
        <dbReference type="ARBA" id="ARBA00042009"/>
    </source>
</evidence>
<evidence type="ECO:0000256" key="12">
    <source>
        <dbReference type="ARBA" id="ARBA00022968"/>
    </source>
</evidence>
<comment type="similarity">
    <text evidence="4">Belongs to the glycosyltransferase 31 family. Beta3-Gal-T subfamily.</text>
</comment>
<reference evidence="26 27" key="1">
    <citation type="submission" date="2021-07" db="EMBL/GenBank/DDBJ databases">
        <authorList>
            <person name="Imarazene B."/>
            <person name="Zahm M."/>
            <person name="Klopp C."/>
            <person name="Cabau C."/>
            <person name="Beille S."/>
            <person name="Jouanno E."/>
            <person name="Castinel A."/>
            <person name="Lluch J."/>
            <person name="Gil L."/>
            <person name="Kuchtly C."/>
            <person name="Lopez Roques C."/>
            <person name="Donnadieu C."/>
            <person name="Parrinello H."/>
            <person name="Journot L."/>
            <person name="Du K."/>
            <person name="Schartl M."/>
            <person name="Retaux S."/>
            <person name="Guiguen Y."/>
        </authorList>
    </citation>
    <scope>NUCLEOTIDE SEQUENCE [LARGE SCALE GENOMIC DNA]</scope>
    <source>
        <strain evidence="26">Pach_M1</strain>
        <tissue evidence="26">Testis</tissue>
    </source>
</reference>
<dbReference type="AlphaFoldDB" id="A0A8T2MDI1"/>
<comment type="subcellular location">
    <subcellularLocation>
        <location evidence="2">Membrane</location>
        <topology evidence="2">Single-pass type II membrane protein</topology>
    </subcellularLocation>
</comment>
<dbReference type="EC" id="2.4.1.122" evidence="6"/>
<comment type="catalytic activity">
    <reaction evidence="22">
        <text>an N-acetyl-alpha-D-galactosaminyl derivative + UDP-alpha-D-galactose = a beta-D-galactosyl-(1-&gt;3)-N-acetyl-alpha-D-galactosaminyl derivative + UDP + H(+)</text>
        <dbReference type="Rhea" id="RHEA:15621"/>
        <dbReference type="ChEBI" id="CHEBI:15378"/>
        <dbReference type="ChEBI" id="CHEBI:28257"/>
        <dbReference type="ChEBI" id="CHEBI:58223"/>
        <dbReference type="ChEBI" id="CHEBI:66914"/>
        <dbReference type="ChEBI" id="CHEBI:133470"/>
        <dbReference type="EC" id="2.4.1.122"/>
    </reaction>
</comment>
<evidence type="ECO:0000256" key="6">
    <source>
        <dbReference type="ARBA" id="ARBA00012557"/>
    </source>
</evidence>
<dbReference type="Pfam" id="PF02434">
    <property type="entry name" value="Fringe"/>
    <property type="match status" value="1"/>
</dbReference>
<evidence type="ECO:0000259" key="25">
    <source>
        <dbReference type="Pfam" id="PF02434"/>
    </source>
</evidence>
<comment type="subunit">
    <text evidence="5">Homodimer; disulfide-linked.</text>
</comment>
<evidence type="ECO:0000256" key="5">
    <source>
        <dbReference type="ARBA" id="ARBA00011748"/>
    </source>
</evidence>
<keyword evidence="12" id="KW-0735">Signal-anchor</keyword>
<evidence type="ECO:0000256" key="8">
    <source>
        <dbReference type="ARBA" id="ARBA00022679"/>
    </source>
</evidence>
<gene>
    <name evidence="26" type="primary">C1GALT1</name>
    <name evidence="26" type="ORF">AMEX_G5132</name>
</gene>
<keyword evidence="9 24" id="KW-0812">Transmembrane</keyword>
<evidence type="ECO:0000313" key="27">
    <source>
        <dbReference type="Proteomes" id="UP000752171"/>
    </source>
</evidence>
<evidence type="ECO:0000256" key="9">
    <source>
        <dbReference type="ARBA" id="ARBA00022692"/>
    </source>
</evidence>
<protein>
    <recommendedName>
        <fullName evidence="18">Glycoprotein-N-acetylgalactosamine 3-beta-galactosyltransferase 1</fullName>
        <ecNumber evidence="6">2.4.1.122</ecNumber>
    </recommendedName>
    <alternativeName>
        <fullName evidence="20">Core 1 O-glycan T-synthase</fullName>
    </alternativeName>
    <alternativeName>
        <fullName evidence="21">Core 1 UDP-galactose:N-acetylgalactosamine-alpha-R beta 1,3-galactosyltransferase 1</fullName>
    </alternativeName>
    <alternativeName>
        <fullName evidence="19">Core 1 beta1,3-galactosyltransferase 1</fullName>
    </alternativeName>
</protein>
<dbReference type="OMA" id="KKANHVK"/>
<evidence type="ECO:0000256" key="11">
    <source>
        <dbReference type="ARBA" id="ARBA00022741"/>
    </source>
</evidence>
<comment type="cofactor">
    <cofactor evidence="1">
        <name>Mn(2+)</name>
        <dbReference type="ChEBI" id="CHEBI:29035"/>
    </cofactor>
</comment>
<evidence type="ECO:0000256" key="22">
    <source>
        <dbReference type="ARBA" id="ARBA00048842"/>
    </source>
</evidence>